<keyword evidence="5 14" id="KW-0547">Nucleotide-binding</keyword>
<dbReference type="RefSeq" id="WP_038473566.1">
    <property type="nucleotide sequence ID" value="NZ_CP009451.1"/>
</dbReference>
<dbReference type="Gene3D" id="3.30.420.40">
    <property type="match status" value="2"/>
</dbReference>
<dbReference type="CDD" id="cd24057">
    <property type="entry name" value="ASKHA_NBD_ROK_NAGK"/>
    <property type="match status" value="1"/>
</dbReference>
<dbReference type="GO" id="GO:0009254">
    <property type="term" value="P:peptidoglycan turnover"/>
    <property type="evidence" value="ECO:0007669"/>
    <property type="project" value="UniProtKB-UniRule"/>
</dbReference>
<evidence type="ECO:0000256" key="2">
    <source>
        <dbReference type="ARBA" id="ARBA00014974"/>
    </source>
</evidence>
<evidence type="ECO:0000256" key="1">
    <source>
        <dbReference type="ARBA" id="ARBA00012122"/>
    </source>
</evidence>
<dbReference type="InterPro" id="IPR043129">
    <property type="entry name" value="ATPase_NBD"/>
</dbReference>
<dbReference type="OrthoDB" id="9810372at2"/>
<gene>
    <name evidence="14" type="primary">nagK</name>
    <name evidence="15" type="ORF">JT31_04140</name>
</gene>
<feature type="binding site" evidence="14">
    <location>
        <position position="184"/>
    </location>
    <ligand>
        <name>Zn(2+)</name>
        <dbReference type="ChEBI" id="CHEBI:29105"/>
    </ligand>
</feature>
<dbReference type="Pfam" id="PF00480">
    <property type="entry name" value="ROK"/>
    <property type="match status" value="1"/>
</dbReference>
<dbReference type="KEGG" id="cnt:JT31_04140"/>
<evidence type="ECO:0000256" key="7">
    <source>
        <dbReference type="ARBA" id="ARBA00022833"/>
    </source>
</evidence>
<dbReference type="GO" id="GO:0045127">
    <property type="term" value="F:N-acetylglucosamine kinase activity"/>
    <property type="evidence" value="ECO:0007669"/>
    <property type="project" value="UniProtKB-UniRule"/>
</dbReference>
<evidence type="ECO:0000313" key="15">
    <source>
        <dbReference type="EMBL" id="AIR03824.1"/>
    </source>
</evidence>
<evidence type="ECO:0000313" key="16">
    <source>
        <dbReference type="Proteomes" id="UP000029481"/>
    </source>
</evidence>
<keyword evidence="3 14" id="KW-0808">Transferase</keyword>
<keyword evidence="7 14" id="KW-0862">Zinc</keyword>
<evidence type="ECO:0000256" key="4">
    <source>
        <dbReference type="ARBA" id="ARBA00022723"/>
    </source>
</evidence>
<organism evidence="15 16">
    <name type="scientific">Cedecea neteri</name>
    <dbReference type="NCBI Taxonomy" id="158822"/>
    <lineage>
        <taxon>Bacteria</taxon>
        <taxon>Pseudomonadati</taxon>
        <taxon>Pseudomonadota</taxon>
        <taxon>Gammaproteobacteria</taxon>
        <taxon>Enterobacterales</taxon>
        <taxon>Enterobacteriaceae</taxon>
        <taxon>Cedecea</taxon>
    </lineage>
</organism>
<comment type="function">
    <text evidence="14">Catalyzes the phosphorylation of N-acetyl-D-glucosamine (GlcNAc) derived from cell-wall degradation, yielding GlcNAc-6-P.</text>
</comment>
<comment type="catalytic activity">
    <reaction evidence="13 14">
        <text>N-acetyl-D-glucosamine + ATP = N-acetyl-D-glucosamine 6-phosphate + ADP + H(+)</text>
        <dbReference type="Rhea" id="RHEA:17417"/>
        <dbReference type="ChEBI" id="CHEBI:15378"/>
        <dbReference type="ChEBI" id="CHEBI:30616"/>
        <dbReference type="ChEBI" id="CHEBI:57513"/>
        <dbReference type="ChEBI" id="CHEBI:456216"/>
        <dbReference type="ChEBI" id="CHEBI:506227"/>
        <dbReference type="EC" id="2.7.1.59"/>
    </reaction>
</comment>
<dbReference type="InterPro" id="IPR023505">
    <property type="entry name" value="N-acetyl-D-glucosamine_kinase"/>
</dbReference>
<evidence type="ECO:0000256" key="11">
    <source>
        <dbReference type="ARBA" id="ARBA00037880"/>
    </source>
</evidence>
<keyword evidence="4 14" id="KW-0479">Metal-binding</keyword>
<dbReference type="PANTHER" id="PTHR18964">
    <property type="entry name" value="ROK (REPRESSOR, ORF, KINASE) FAMILY"/>
    <property type="match status" value="1"/>
</dbReference>
<dbReference type="PROSITE" id="PS01125">
    <property type="entry name" value="ROK"/>
    <property type="match status" value="1"/>
</dbReference>
<dbReference type="SUPFAM" id="SSF53067">
    <property type="entry name" value="Actin-like ATPase domain"/>
    <property type="match status" value="1"/>
</dbReference>
<dbReference type="InterPro" id="IPR000600">
    <property type="entry name" value="ROK"/>
</dbReference>
<reference evidence="15 16" key="1">
    <citation type="submission" date="2014-09" db="EMBL/GenBank/DDBJ databases">
        <title>Cedecea neteri SSMD04 Genome Sequencing.</title>
        <authorList>
            <person name="Tan J.-Y."/>
        </authorList>
    </citation>
    <scope>NUCLEOTIDE SEQUENCE [LARGE SCALE GENOMIC DNA]</scope>
    <source>
        <strain evidence="15 16">SSMD04</strain>
    </source>
</reference>
<dbReference type="EMBL" id="CP009451">
    <property type="protein sequence ID" value="AIR03824.1"/>
    <property type="molecule type" value="Genomic_DNA"/>
</dbReference>
<dbReference type="FunFam" id="3.30.420.40:FF:000049">
    <property type="entry name" value="N-acetyl-D-glucosamine kinase"/>
    <property type="match status" value="1"/>
</dbReference>
<dbReference type="AlphaFoldDB" id="A0A089PZZ5"/>
<evidence type="ECO:0000256" key="10">
    <source>
        <dbReference type="ARBA" id="ARBA00031123"/>
    </source>
</evidence>
<evidence type="ECO:0000256" key="13">
    <source>
        <dbReference type="ARBA" id="ARBA00049065"/>
    </source>
</evidence>
<keyword evidence="6 14" id="KW-0418">Kinase</keyword>
<keyword evidence="8 14" id="KW-0067">ATP-binding</keyword>
<protein>
    <recommendedName>
        <fullName evidence="2 14">N-acetyl-D-glucosamine kinase</fullName>
        <ecNumber evidence="1 14">2.7.1.59</ecNumber>
    </recommendedName>
    <alternativeName>
        <fullName evidence="10 14">GlcNAc kinase</fullName>
    </alternativeName>
</protein>
<dbReference type="GO" id="GO:0006044">
    <property type="term" value="P:N-acetylglucosamine metabolic process"/>
    <property type="evidence" value="ECO:0007669"/>
    <property type="project" value="UniProtKB-UniRule"/>
</dbReference>
<dbReference type="Proteomes" id="UP000029481">
    <property type="component" value="Chromosome"/>
</dbReference>
<evidence type="ECO:0000256" key="14">
    <source>
        <dbReference type="HAMAP-Rule" id="MF_01271"/>
    </source>
</evidence>
<feature type="binding site" evidence="14">
    <location>
        <position position="177"/>
    </location>
    <ligand>
        <name>Zn(2+)</name>
        <dbReference type="ChEBI" id="CHEBI:29105"/>
    </ligand>
</feature>
<dbReference type="EC" id="2.7.1.59" evidence="1 14"/>
<accession>A0A089PZZ5</accession>
<dbReference type="FunFam" id="3.30.420.40:FF:000051">
    <property type="entry name" value="N-acetyl-D-glucosamine kinase"/>
    <property type="match status" value="1"/>
</dbReference>
<feature type="binding site" evidence="14">
    <location>
        <begin position="4"/>
        <end position="11"/>
    </location>
    <ligand>
        <name>ATP</name>
        <dbReference type="ChEBI" id="CHEBI:30616"/>
    </ligand>
</feature>
<evidence type="ECO:0000256" key="8">
    <source>
        <dbReference type="ARBA" id="ARBA00022840"/>
    </source>
</evidence>
<dbReference type="InterPro" id="IPR049874">
    <property type="entry name" value="ROK_cs"/>
</dbReference>
<dbReference type="NCBIfam" id="NF009835">
    <property type="entry name" value="PRK13310.1"/>
    <property type="match status" value="1"/>
</dbReference>
<dbReference type="PANTHER" id="PTHR18964:SF162">
    <property type="entry name" value="N-ACETYL-D-GLUCOSAMINE KINASE"/>
    <property type="match status" value="1"/>
</dbReference>
<name>A0A089PZZ5_9ENTR</name>
<evidence type="ECO:0000256" key="6">
    <source>
        <dbReference type="ARBA" id="ARBA00022777"/>
    </source>
</evidence>
<dbReference type="HAMAP" id="MF_01271">
    <property type="entry name" value="GlcNAc_kinase"/>
    <property type="match status" value="1"/>
</dbReference>
<comment type="pathway">
    <text evidence="11 14">Cell wall biogenesis; peptidoglycan recycling.</text>
</comment>
<feature type="binding site" evidence="14">
    <location>
        <position position="157"/>
    </location>
    <ligand>
        <name>Zn(2+)</name>
        <dbReference type="ChEBI" id="CHEBI:29105"/>
    </ligand>
</feature>
<evidence type="ECO:0000256" key="12">
    <source>
        <dbReference type="ARBA" id="ARBA00038116"/>
    </source>
</evidence>
<feature type="binding site" evidence="14">
    <location>
        <position position="179"/>
    </location>
    <ligand>
        <name>Zn(2+)</name>
        <dbReference type="ChEBI" id="CHEBI:29105"/>
    </ligand>
</feature>
<evidence type="ECO:0000256" key="3">
    <source>
        <dbReference type="ARBA" id="ARBA00022679"/>
    </source>
</evidence>
<feature type="binding site" evidence="14">
    <location>
        <begin position="133"/>
        <end position="140"/>
    </location>
    <ligand>
        <name>ATP</name>
        <dbReference type="ChEBI" id="CHEBI:30616"/>
    </ligand>
</feature>
<keyword evidence="9 14" id="KW-0119">Carbohydrate metabolism</keyword>
<dbReference type="UniPathway" id="UPA00544"/>
<dbReference type="GO" id="GO:0005524">
    <property type="term" value="F:ATP binding"/>
    <property type="evidence" value="ECO:0007669"/>
    <property type="project" value="UniProtKB-UniRule"/>
</dbReference>
<proteinExistence type="inferred from homology"/>
<comment type="similarity">
    <text evidence="12 14">Belongs to the ROK (NagC/XylR) family. NagK subfamily.</text>
</comment>
<keyword evidence="16" id="KW-1185">Reference proteome</keyword>
<dbReference type="GO" id="GO:0008270">
    <property type="term" value="F:zinc ion binding"/>
    <property type="evidence" value="ECO:0007669"/>
    <property type="project" value="UniProtKB-UniRule"/>
</dbReference>
<evidence type="ECO:0000256" key="5">
    <source>
        <dbReference type="ARBA" id="ARBA00022741"/>
    </source>
</evidence>
<evidence type="ECO:0000256" key="9">
    <source>
        <dbReference type="ARBA" id="ARBA00023277"/>
    </source>
</evidence>
<sequence>MYYGFDIGGTKIALGVYDQQRRLLWEARVATPHDSYENFLNAVAGLVAQADEKFNCRGSVGIGIPGMPETDDGTLYAANVPAASGKPLRADLSAMLERDVRIDNDANCFTLSEAWDDEFLNYPVVMGLILGTGVGGGIIVNGKSVTGRSYITGEFGHTRLPVDALEILGRDIPFTRCGCGKNGCIENYLSGRGFAWLWQHFYQEPLDAKEIIARYRQGDEQAIEHVDRFLELLAACLGNLLTSIDPHLVVIGGGLSNFSDIYAQLPERLPKYLLPVAAVPRIEQARHGDAGGMRGAAFLHYTE</sequence>